<keyword evidence="2" id="KW-1185">Reference proteome</keyword>
<proteinExistence type="predicted"/>
<sequence length="84" mass="9525">MAEIQMKYLCDLLQESESAEMAKEALLISICIGSRPLVELILTLFQDYPHEERAGKCDVCLLVTNSNMSEIRRSCYSILIKKAL</sequence>
<reference evidence="1 2" key="1">
    <citation type="submission" date="2014-03" db="EMBL/GenBank/DDBJ databases">
        <title>Draft genome of the hookworm Oesophagostomum dentatum.</title>
        <authorList>
            <person name="Mitreva M."/>
        </authorList>
    </citation>
    <scope>NUCLEOTIDE SEQUENCE [LARGE SCALE GENOMIC DNA]</scope>
    <source>
        <strain evidence="1 2">OD-Hann</strain>
    </source>
</reference>
<gene>
    <name evidence="1" type="ORF">OESDEN_11244</name>
</gene>
<accession>A0A0B1SYF8</accession>
<evidence type="ECO:0000313" key="2">
    <source>
        <dbReference type="Proteomes" id="UP000053660"/>
    </source>
</evidence>
<organism evidence="1 2">
    <name type="scientific">Oesophagostomum dentatum</name>
    <name type="common">Nodular worm</name>
    <dbReference type="NCBI Taxonomy" id="61180"/>
    <lineage>
        <taxon>Eukaryota</taxon>
        <taxon>Metazoa</taxon>
        <taxon>Ecdysozoa</taxon>
        <taxon>Nematoda</taxon>
        <taxon>Chromadorea</taxon>
        <taxon>Rhabditida</taxon>
        <taxon>Rhabditina</taxon>
        <taxon>Rhabditomorpha</taxon>
        <taxon>Strongyloidea</taxon>
        <taxon>Strongylidae</taxon>
        <taxon>Oesophagostomum</taxon>
    </lineage>
</organism>
<dbReference type="OrthoDB" id="5843325at2759"/>
<dbReference type="EMBL" id="KN554942">
    <property type="protein sequence ID" value="KHJ88951.1"/>
    <property type="molecule type" value="Genomic_DNA"/>
</dbReference>
<evidence type="ECO:0000313" key="1">
    <source>
        <dbReference type="EMBL" id="KHJ88951.1"/>
    </source>
</evidence>
<name>A0A0B1SYF8_OESDE</name>
<dbReference type="Proteomes" id="UP000053660">
    <property type="component" value="Unassembled WGS sequence"/>
</dbReference>
<protein>
    <submittedName>
        <fullName evidence="1">Uncharacterized protein</fullName>
    </submittedName>
</protein>
<dbReference type="AlphaFoldDB" id="A0A0B1SYF8"/>